<reference evidence="1" key="1">
    <citation type="submission" date="2023-06" db="EMBL/GenBank/DDBJ databases">
        <authorList>
            <consortium name="Lawrence Berkeley National Laboratory"/>
            <person name="Ahrendt S."/>
            <person name="Sahu N."/>
            <person name="Indic B."/>
            <person name="Wong-Bajracharya J."/>
            <person name="Merenyi Z."/>
            <person name="Ke H.-M."/>
            <person name="Monk M."/>
            <person name="Kocsube S."/>
            <person name="Drula E."/>
            <person name="Lipzen A."/>
            <person name="Balint B."/>
            <person name="Henrissat B."/>
            <person name="Andreopoulos B."/>
            <person name="Martin F.M."/>
            <person name="Harder C.B."/>
            <person name="Rigling D."/>
            <person name="Ford K.L."/>
            <person name="Foster G.D."/>
            <person name="Pangilinan J."/>
            <person name="Papanicolaou A."/>
            <person name="Barry K."/>
            <person name="LaButti K."/>
            <person name="Viragh M."/>
            <person name="Koriabine M."/>
            <person name="Yan M."/>
            <person name="Riley R."/>
            <person name="Champramary S."/>
            <person name="Plett K.L."/>
            <person name="Tsai I.J."/>
            <person name="Slot J."/>
            <person name="Sipos G."/>
            <person name="Plett J."/>
            <person name="Nagy L.G."/>
            <person name="Grigoriev I.V."/>
        </authorList>
    </citation>
    <scope>NUCLEOTIDE SEQUENCE</scope>
    <source>
        <strain evidence="1">CCBAS 213</strain>
    </source>
</reference>
<comment type="caution">
    <text evidence="1">The sequence shown here is derived from an EMBL/GenBank/DDBJ whole genome shotgun (WGS) entry which is preliminary data.</text>
</comment>
<proteinExistence type="predicted"/>
<dbReference type="AlphaFoldDB" id="A0AA39N484"/>
<evidence type="ECO:0000313" key="2">
    <source>
        <dbReference type="Proteomes" id="UP001175211"/>
    </source>
</evidence>
<protein>
    <submittedName>
        <fullName evidence="1">Uncharacterized protein</fullName>
    </submittedName>
</protein>
<gene>
    <name evidence="1" type="ORF">EV420DRAFT_503535</name>
</gene>
<dbReference type="RefSeq" id="XP_060329903.1">
    <property type="nucleotide sequence ID" value="XM_060482402.1"/>
</dbReference>
<accession>A0AA39N484</accession>
<dbReference type="Proteomes" id="UP001175211">
    <property type="component" value="Unassembled WGS sequence"/>
</dbReference>
<organism evidence="1 2">
    <name type="scientific">Armillaria tabescens</name>
    <name type="common">Ringless honey mushroom</name>
    <name type="synonym">Agaricus tabescens</name>
    <dbReference type="NCBI Taxonomy" id="1929756"/>
    <lineage>
        <taxon>Eukaryota</taxon>
        <taxon>Fungi</taxon>
        <taxon>Dikarya</taxon>
        <taxon>Basidiomycota</taxon>
        <taxon>Agaricomycotina</taxon>
        <taxon>Agaricomycetes</taxon>
        <taxon>Agaricomycetidae</taxon>
        <taxon>Agaricales</taxon>
        <taxon>Marasmiineae</taxon>
        <taxon>Physalacriaceae</taxon>
        <taxon>Desarmillaria</taxon>
    </lineage>
</organism>
<dbReference type="GeneID" id="85365950"/>
<name>A0AA39N484_ARMTA</name>
<evidence type="ECO:0000313" key="1">
    <source>
        <dbReference type="EMBL" id="KAK0457591.1"/>
    </source>
</evidence>
<dbReference type="EMBL" id="JAUEPS010000021">
    <property type="protein sequence ID" value="KAK0457591.1"/>
    <property type="molecule type" value="Genomic_DNA"/>
</dbReference>
<keyword evidence="2" id="KW-1185">Reference proteome</keyword>
<sequence>MTAVFIRLLTVYGMSVYRPSLGKLFRQTERARYPYDGTRITVLYGDGAKPYKGLVAERWYDYSGGRNSGPGGDRSYSFPLHRGRQRLIIVWRLVAVNVGFIAYTTSSAWRKGLCRGSHPIAVDLIRLSNHKLVKFGMITAPVGPTQKILAGILRAEAVNETSRWQRTPSSPSHRLHRQ</sequence>